<evidence type="ECO:0000256" key="6">
    <source>
        <dbReference type="ARBA" id="ARBA00023295"/>
    </source>
</evidence>
<dbReference type="OrthoDB" id="65569at2759"/>
<dbReference type="Pfam" id="PF00232">
    <property type="entry name" value="Glyco_hydro_1"/>
    <property type="match status" value="1"/>
</dbReference>
<accession>A0A9R1T4P6</accession>
<evidence type="ECO:0000256" key="7">
    <source>
        <dbReference type="PROSITE-ProRule" id="PRU10055"/>
    </source>
</evidence>
<evidence type="ECO:0000313" key="10">
    <source>
        <dbReference type="Proteomes" id="UP000694866"/>
    </source>
</evidence>
<keyword evidence="4" id="KW-0378">Hydrolase</keyword>
<evidence type="ECO:0000256" key="2">
    <source>
        <dbReference type="ARBA" id="ARBA00011738"/>
    </source>
</evidence>
<evidence type="ECO:0000256" key="9">
    <source>
        <dbReference type="SAM" id="SignalP"/>
    </source>
</evidence>
<comment type="subunit">
    <text evidence="2">Homodimer.</text>
</comment>
<keyword evidence="6" id="KW-0326">Glycosidase</keyword>
<keyword evidence="10" id="KW-1185">Reference proteome</keyword>
<dbReference type="SUPFAM" id="SSF51445">
    <property type="entry name" value="(Trans)glycosidases"/>
    <property type="match status" value="1"/>
</dbReference>
<protein>
    <recommendedName>
        <fullName evidence="3">beta-glucosidase</fullName>
        <ecNumber evidence="3">3.2.1.21</ecNumber>
    </recommendedName>
</protein>
<evidence type="ECO:0000256" key="5">
    <source>
        <dbReference type="ARBA" id="ARBA00023180"/>
    </source>
</evidence>
<dbReference type="Proteomes" id="UP000694866">
    <property type="component" value="Unplaced"/>
</dbReference>
<evidence type="ECO:0000256" key="3">
    <source>
        <dbReference type="ARBA" id="ARBA00012744"/>
    </source>
</evidence>
<keyword evidence="5" id="KW-0325">Glycoprotein</keyword>
<dbReference type="PANTHER" id="PTHR10353">
    <property type="entry name" value="GLYCOSYL HYDROLASE"/>
    <property type="match status" value="1"/>
</dbReference>
<evidence type="ECO:0000256" key="1">
    <source>
        <dbReference type="ARBA" id="ARBA00010838"/>
    </source>
</evidence>
<feature type="active site" description="Nucleophile" evidence="7">
    <location>
        <position position="378"/>
    </location>
</feature>
<evidence type="ECO:0000313" key="11">
    <source>
        <dbReference type="RefSeq" id="XP_011302867.1"/>
    </source>
</evidence>
<dbReference type="PROSITE" id="PS00572">
    <property type="entry name" value="GLYCOSYL_HYDROL_F1_1"/>
    <property type="match status" value="1"/>
</dbReference>
<evidence type="ECO:0000256" key="8">
    <source>
        <dbReference type="RuleBase" id="RU003690"/>
    </source>
</evidence>
<dbReference type="GO" id="GO:0008422">
    <property type="term" value="F:beta-glucosidase activity"/>
    <property type="evidence" value="ECO:0007669"/>
    <property type="project" value="TreeGrafter"/>
</dbReference>
<feature type="chain" id="PRO_5040423053" description="beta-glucosidase" evidence="9">
    <location>
        <begin position="20"/>
        <end position="484"/>
    </location>
</feature>
<keyword evidence="9" id="KW-0732">Signal</keyword>
<proteinExistence type="inferred from homology"/>
<gene>
    <name evidence="11" type="primary">LOC105266421</name>
</gene>
<reference evidence="11" key="1">
    <citation type="submission" date="2025-08" db="UniProtKB">
        <authorList>
            <consortium name="RefSeq"/>
        </authorList>
    </citation>
    <scope>IDENTIFICATION</scope>
    <source>
        <strain evidence="11">USDA-PBARC FA_bdor</strain>
        <tissue evidence="11">Whole organism</tissue>
    </source>
</reference>
<dbReference type="InterPro" id="IPR001360">
    <property type="entry name" value="Glyco_hydro_1"/>
</dbReference>
<dbReference type="KEGG" id="fas:105266421"/>
<dbReference type="Gene3D" id="3.20.20.80">
    <property type="entry name" value="Glycosidases"/>
    <property type="match status" value="1"/>
</dbReference>
<name>A0A9R1T4P6_9HYME</name>
<feature type="signal peptide" evidence="9">
    <location>
        <begin position="1"/>
        <end position="19"/>
    </location>
</feature>
<comment type="similarity">
    <text evidence="1 8">Belongs to the glycosyl hydrolase 1 family.</text>
</comment>
<dbReference type="GO" id="GO:0005975">
    <property type="term" value="P:carbohydrate metabolic process"/>
    <property type="evidence" value="ECO:0007669"/>
    <property type="project" value="InterPro"/>
</dbReference>
<dbReference type="PRINTS" id="PR00131">
    <property type="entry name" value="GLHYDRLASE1"/>
</dbReference>
<dbReference type="EC" id="3.2.1.21" evidence="3"/>
<dbReference type="PANTHER" id="PTHR10353:SF36">
    <property type="entry name" value="LP05116P"/>
    <property type="match status" value="1"/>
</dbReference>
<dbReference type="RefSeq" id="XP_011302867.1">
    <property type="nucleotide sequence ID" value="XM_011304565.1"/>
</dbReference>
<dbReference type="GeneID" id="105266421"/>
<evidence type="ECO:0000256" key="4">
    <source>
        <dbReference type="ARBA" id="ARBA00022801"/>
    </source>
</evidence>
<dbReference type="FunFam" id="3.20.20.80:FF:000013">
    <property type="entry name" value="lactase-phlorizin hydrolase"/>
    <property type="match status" value="1"/>
</dbReference>
<dbReference type="InterPro" id="IPR017853">
    <property type="entry name" value="GH"/>
</dbReference>
<organism evidence="10 11">
    <name type="scientific">Fopius arisanus</name>
    <dbReference type="NCBI Taxonomy" id="64838"/>
    <lineage>
        <taxon>Eukaryota</taxon>
        <taxon>Metazoa</taxon>
        <taxon>Ecdysozoa</taxon>
        <taxon>Arthropoda</taxon>
        <taxon>Hexapoda</taxon>
        <taxon>Insecta</taxon>
        <taxon>Pterygota</taxon>
        <taxon>Neoptera</taxon>
        <taxon>Endopterygota</taxon>
        <taxon>Hymenoptera</taxon>
        <taxon>Apocrita</taxon>
        <taxon>Ichneumonoidea</taxon>
        <taxon>Braconidae</taxon>
        <taxon>Opiinae</taxon>
        <taxon>Fopius</taxon>
    </lineage>
</organism>
<dbReference type="InterPro" id="IPR018120">
    <property type="entry name" value="Glyco_hydro_1_AS"/>
</dbReference>
<sequence length="484" mass="56122">MKICVGLLLWLLGRSGVDMMEIPRGLSIGASTSAYQVEGGWNASDKGVSVWDAFTHEESSLIKDRENGDIACDSYHKYQEDVALAKNMGLQHYRFSVSWTRILPNGSPENVSRVGIRYYKNLIDELHTYGIEPVVTLYHWDHPQSFEEVGGWANDNMIDYFVEYARVVFRELGSRVKIWSTVNEPIIYCQFFDFGMNDDTRKYRCAHNLLKAHAKVYHMYQREFKDRQHGQVGIVLLCHNYYSLNGIDAEAEDIAFEFGCGWLANPIFSKDGDYPAVMKQKVAEESKYQGFTKSKLPKLSSSWIEYIKGSSDYFGLNHYTSFMVEQHPHLNDSGILKSDNPIWKKGVSDWLNIIPEGFGEVLRIIKEKYNNPPVYVLENGLSTTAGIEDLDRIKFLHDYMKQMIMAITHDGCNVQKYTVWSLLDTFEWKEAYRNRFGLVHVDFTNNRRMRTPKLSSKWLHEVITQRQLIKPDEFMKQFRAASYV</sequence>
<dbReference type="AlphaFoldDB" id="A0A9R1T4P6"/>